<reference evidence="1 2" key="1">
    <citation type="journal article" date="2016" name="Proc. Natl. Acad. Sci. U.S.A.">
        <title>Comparative genomics of biotechnologically important yeasts.</title>
        <authorList>
            <person name="Riley R."/>
            <person name="Haridas S."/>
            <person name="Wolfe K.H."/>
            <person name="Lopes M.R."/>
            <person name="Hittinger C.T."/>
            <person name="Goeker M."/>
            <person name="Salamov A.A."/>
            <person name="Wisecaver J.H."/>
            <person name="Long T.M."/>
            <person name="Calvey C.H."/>
            <person name="Aerts A.L."/>
            <person name="Barry K.W."/>
            <person name="Choi C."/>
            <person name="Clum A."/>
            <person name="Coughlan A.Y."/>
            <person name="Deshpande S."/>
            <person name="Douglass A.P."/>
            <person name="Hanson S.J."/>
            <person name="Klenk H.-P."/>
            <person name="LaButti K.M."/>
            <person name="Lapidus A."/>
            <person name="Lindquist E.A."/>
            <person name="Lipzen A.M."/>
            <person name="Meier-Kolthoff J.P."/>
            <person name="Ohm R.A."/>
            <person name="Otillar R.P."/>
            <person name="Pangilinan J.L."/>
            <person name="Peng Y."/>
            <person name="Rokas A."/>
            <person name="Rosa C.A."/>
            <person name="Scheuner C."/>
            <person name="Sibirny A.A."/>
            <person name="Slot J.C."/>
            <person name="Stielow J.B."/>
            <person name="Sun H."/>
            <person name="Kurtzman C.P."/>
            <person name="Blackwell M."/>
            <person name="Grigoriev I.V."/>
            <person name="Jeffries T.W."/>
        </authorList>
    </citation>
    <scope>NUCLEOTIDE SEQUENCE [LARGE SCALE GENOMIC DNA]</scope>
    <source>
        <strain evidence="2">ATCC 58044 / CBS 1984 / NCYC 433 / NRRL Y-366-8</strain>
    </source>
</reference>
<feature type="non-terminal residue" evidence="1">
    <location>
        <position position="428"/>
    </location>
</feature>
<evidence type="ECO:0000313" key="1">
    <source>
        <dbReference type="EMBL" id="ODQ57740.1"/>
    </source>
</evidence>
<dbReference type="GeneID" id="30203815"/>
<accession>A0A1E3NXM4</accession>
<gene>
    <name evidence="1" type="ORF">WICANDRAFT_97166</name>
</gene>
<dbReference type="AlphaFoldDB" id="A0A1E3NXM4"/>
<dbReference type="RefSeq" id="XP_019036947.1">
    <property type="nucleotide sequence ID" value="XM_019186569.1"/>
</dbReference>
<keyword evidence="2" id="KW-1185">Reference proteome</keyword>
<protein>
    <submittedName>
        <fullName evidence="1">Uncharacterized protein</fullName>
    </submittedName>
</protein>
<dbReference type="EMBL" id="KV454213">
    <property type="protein sequence ID" value="ODQ57740.1"/>
    <property type="molecule type" value="Genomic_DNA"/>
</dbReference>
<sequence length="428" mass="49041">MCGDFIAVSRMANNNGPTSLAPCPHCVIMKDTIDKNLGDIDLDLNSELEERSTVILDDITEFKKFVNKRGTLKSNGGSVVTRGFYNLQRKDEKFYEAAAKLLNSVPDAEKILGFSNISSLFCHDYAFGLQGGYSLMFDSMHYVENICKKLRKRLCHIYGGFVHLNIINYPNEFGEIPTSFNKSDDKSRLDHTTHCKAEQEMSLVVLLNIMINNDTRAGDQAEIQLPGDFKRIFDLNFLIIHVISSYHVLKSDLSYFDTLIKEFITKYEGDLCNRSQEYWQELQDNINSKYGLRGSKQIELERMTSIYLHTLCHVTELIKFKGPIHNYNSFDLEQLMGVIKKASANATFKTLTNISNKAVFLYNIMEIMSIILQQDVNLSKLEPVQTFEEILDIYKIKAIACETINLKNDQSFKDKLAQLEKRRTDDDD</sequence>
<organism evidence="1 2">
    <name type="scientific">Wickerhamomyces anomalus (strain ATCC 58044 / CBS 1984 / NCYC 433 / NRRL Y-366-8)</name>
    <name type="common">Yeast</name>
    <name type="synonym">Hansenula anomala</name>
    <dbReference type="NCBI Taxonomy" id="683960"/>
    <lineage>
        <taxon>Eukaryota</taxon>
        <taxon>Fungi</taxon>
        <taxon>Dikarya</taxon>
        <taxon>Ascomycota</taxon>
        <taxon>Saccharomycotina</taxon>
        <taxon>Saccharomycetes</taxon>
        <taxon>Phaffomycetales</taxon>
        <taxon>Wickerhamomycetaceae</taxon>
        <taxon>Wickerhamomyces</taxon>
    </lineage>
</organism>
<dbReference type="Proteomes" id="UP000094112">
    <property type="component" value="Unassembled WGS sequence"/>
</dbReference>
<evidence type="ECO:0000313" key="2">
    <source>
        <dbReference type="Proteomes" id="UP000094112"/>
    </source>
</evidence>
<name>A0A1E3NXM4_WICAA</name>
<proteinExistence type="predicted"/>